<dbReference type="AlphaFoldDB" id="A0A076MZ67"/>
<proteinExistence type="predicted"/>
<dbReference type="KEGG" id="amq:AMETH_2835"/>
<dbReference type="PATRIC" id="fig|1068978.7.peg.3028"/>
<dbReference type="STRING" id="1068978.AMETH_2835"/>
<keyword evidence="2" id="KW-1185">Reference proteome</keyword>
<name>A0A076MZ67_AMYME</name>
<dbReference type="HOGENOM" id="CLU_2476542_0_0_11"/>
<gene>
    <name evidence="1" type="ORF">AMETH_2835</name>
</gene>
<sequence length="87" mass="9299">MATIDARGHGESGKPHDPAYYGEARMAQDVSTLLDVHAGPRRPRRSARPAVLARAIPGAAVRVVAGDHLSALRDPDFTAELIAFLKD</sequence>
<protein>
    <recommendedName>
        <fullName evidence="3">Alpha/beta hydrolase</fullName>
    </recommendedName>
</protein>
<dbReference type="EMBL" id="CP009110">
    <property type="protein sequence ID" value="AIJ22927.1"/>
    <property type="molecule type" value="Genomic_DNA"/>
</dbReference>
<evidence type="ECO:0008006" key="3">
    <source>
        <dbReference type="Google" id="ProtNLM"/>
    </source>
</evidence>
<evidence type="ECO:0000313" key="1">
    <source>
        <dbReference type="EMBL" id="AIJ22927.1"/>
    </source>
</evidence>
<accession>A0A076MZ67</accession>
<dbReference type="Gene3D" id="3.40.50.1820">
    <property type="entry name" value="alpha/beta hydrolase"/>
    <property type="match status" value="1"/>
</dbReference>
<organism evidence="1 2">
    <name type="scientific">Amycolatopsis methanolica 239</name>
    <dbReference type="NCBI Taxonomy" id="1068978"/>
    <lineage>
        <taxon>Bacteria</taxon>
        <taxon>Bacillati</taxon>
        <taxon>Actinomycetota</taxon>
        <taxon>Actinomycetes</taxon>
        <taxon>Pseudonocardiales</taxon>
        <taxon>Pseudonocardiaceae</taxon>
        <taxon>Amycolatopsis</taxon>
        <taxon>Amycolatopsis methanolica group</taxon>
    </lineage>
</organism>
<evidence type="ECO:0000313" key="2">
    <source>
        <dbReference type="Proteomes" id="UP000062973"/>
    </source>
</evidence>
<dbReference type="SUPFAM" id="SSF53474">
    <property type="entry name" value="alpha/beta-Hydrolases"/>
    <property type="match status" value="1"/>
</dbReference>
<dbReference type="InterPro" id="IPR029058">
    <property type="entry name" value="AB_hydrolase_fold"/>
</dbReference>
<dbReference type="RefSeq" id="WP_017987924.1">
    <property type="nucleotide sequence ID" value="NZ_AQUL01000002.1"/>
</dbReference>
<reference evidence="1 2" key="1">
    <citation type="submission" date="2014-07" db="EMBL/GenBank/DDBJ databases">
        <title>Whole Genome Sequence of the Amycolatopsis methanolica 239.</title>
        <authorList>
            <person name="Tang B."/>
        </authorList>
    </citation>
    <scope>NUCLEOTIDE SEQUENCE [LARGE SCALE GENOMIC DNA]</scope>
    <source>
        <strain evidence="1 2">239</strain>
    </source>
</reference>
<dbReference type="Proteomes" id="UP000062973">
    <property type="component" value="Chromosome"/>
</dbReference>